<feature type="transmembrane region" description="Helical" evidence="1">
    <location>
        <begin position="86"/>
        <end position="106"/>
    </location>
</feature>
<sequence>MKVAWPLTLLNLLGLIYLCQLPVYTRAQLCVFPSAWQAVWFTHYDIKADIPWVYAIGPATVIQYASNSAVELVYQCNSTYRPTNDVLYYIISISGFYFCVQASVIGDAMIVKQTDLTDKEANLNANDCPLISRDTTFVSWYIRYPYHRKGVQCPFPKGHYQAVYWQKPTELQCEGDPFSEIIISDNTLSINTCFQGNVMYYSSTAENTTTSTSQHGHKNNSNSTGEPFYSDLTCVATWKGDYLDPVNGQRWGDYLLLSYADVNSLVRYMCALDNGRKLLNADVTSAYSVELKYVEPVQ</sequence>
<keyword evidence="4" id="KW-1185">Reference proteome</keyword>
<evidence type="ECO:0000313" key="4">
    <source>
        <dbReference type="Proteomes" id="UP001208570"/>
    </source>
</evidence>
<evidence type="ECO:0000256" key="2">
    <source>
        <dbReference type="SAM" id="SignalP"/>
    </source>
</evidence>
<protein>
    <submittedName>
        <fullName evidence="3">Uncharacterized protein</fullName>
    </submittedName>
</protein>
<keyword evidence="1" id="KW-0472">Membrane</keyword>
<evidence type="ECO:0000313" key="3">
    <source>
        <dbReference type="EMBL" id="KAK2141877.1"/>
    </source>
</evidence>
<evidence type="ECO:0000256" key="1">
    <source>
        <dbReference type="SAM" id="Phobius"/>
    </source>
</evidence>
<keyword evidence="1" id="KW-1133">Transmembrane helix</keyword>
<feature type="chain" id="PRO_5042192364" evidence="2">
    <location>
        <begin position="28"/>
        <end position="298"/>
    </location>
</feature>
<keyword evidence="1" id="KW-0812">Transmembrane</keyword>
<dbReference type="EMBL" id="JAODUP010001027">
    <property type="protein sequence ID" value="KAK2141877.1"/>
    <property type="molecule type" value="Genomic_DNA"/>
</dbReference>
<feature type="signal peptide" evidence="2">
    <location>
        <begin position="1"/>
        <end position="27"/>
    </location>
</feature>
<dbReference type="AlphaFoldDB" id="A0AAD9MQ61"/>
<gene>
    <name evidence="3" type="ORF">LSH36_1027g01019</name>
</gene>
<feature type="transmembrane region" description="Helical" evidence="1">
    <location>
        <begin position="51"/>
        <end position="74"/>
    </location>
</feature>
<proteinExistence type="predicted"/>
<reference evidence="3" key="1">
    <citation type="journal article" date="2023" name="Mol. Biol. Evol.">
        <title>Third-Generation Sequencing Reveals the Adaptive Role of the Epigenome in Three Deep-Sea Polychaetes.</title>
        <authorList>
            <person name="Perez M."/>
            <person name="Aroh O."/>
            <person name="Sun Y."/>
            <person name="Lan Y."/>
            <person name="Juniper S.K."/>
            <person name="Young C.R."/>
            <person name="Angers B."/>
            <person name="Qian P.Y."/>
        </authorList>
    </citation>
    <scope>NUCLEOTIDE SEQUENCE</scope>
    <source>
        <strain evidence="3">P08H-3</strain>
    </source>
</reference>
<dbReference type="Proteomes" id="UP001208570">
    <property type="component" value="Unassembled WGS sequence"/>
</dbReference>
<name>A0AAD9MQ61_9ANNE</name>
<comment type="caution">
    <text evidence="3">The sequence shown here is derived from an EMBL/GenBank/DDBJ whole genome shotgun (WGS) entry which is preliminary data.</text>
</comment>
<organism evidence="3 4">
    <name type="scientific">Paralvinella palmiformis</name>
    <dbReference type="NCBI Taxonomy" id="53620"/>
    <lineage>
        <taxon>Eukaryota</taxon>
        <taxon>Metazoa</taxon>
        <taxon>Spiralia</taxon>
        <taxon>Lophotrochozoa</taxon>
        <taxon>Annelida</taxon>
        <taxon>Polychaeta</taxon>
        <taxon>Sedentaria</taxon>
        <taxon>Canalipalpata</taxon>
        <taxon>Terebellida</taxon>
        <taxon>Terebelliformia</taxon>
        <taxon>Alvinellidae</taxon>
        <taxon>Paralvinella</taxon>
    </lineage>
</organism>
<accession>A0AAD9MQ61</accession>
<keyword evidence="2" id="KW-0732">Signal</keyword>